<accession>A0A1M6VFM9</accession>
<dbReference type="RefSeq" id="WP_073478128.1">
    <property type="nucleotide sequence ID" value="NZ_FQZU01000034.1"/>
</dbReference>
<gene>
    <name evidence="1" type="ORF">SAMN02745216_04100</name>
</gene>
<dbReference type="Proteomes" id="UP000183994">
    <property type="component" value="Unassembled WGS sequence"/>
</dbReference>
<reference evidence="2" key="1">
    <citation type="submission" date="2016-11" db="EMBL/GenBank/DDBJ databases">
        <authorList>
            <person name="Varghese N."/>
            <person name="Submissions S."/>
        </authorList>
    </citation>
    <scope>NUCLEOTIDE SEQUENCE [LARGE SCALE GENOMIC DNA]</scope>
    <source>
        <strain evidence="2">DSM 16219</strain>
    </source>
</reference>
<dbReference type="Pfam" id="PF06258">
    <property type="entry name" value="Mito_fiss_Elm1"/>
    <property type="match status" value="1"/>
</dbReference>
<dbReference type="STRING" id="1121393.SAMN02745216_04100"/>
<sequence>MHKLRITAFLDNRPGHLKQTRGILEALDAIADIMITEVNVPIPGIPSQAGQWMSWFMGRSSIPDECRSSVYPPDFIIGTGTHTHLPMLQYKRTCQAPVVTCMTPSSLLVKHFDLCLVPAHDNPGDKPNLFETLGPPNTARDLGRHEPNKGLLAIGGVDEKNHVWNSDDVLAKAAGIIKAYPEIHWTVASSFRTPEDMLAKLLQMQEDMPNCTFFNASDTGPGWIEEQYNQADMCWVTADSVSMTYEALSAGCKVGVIPVTWKNPAGKIARGLDRLLKEKWVLSFDDFFHNKQTWEKRRALDEAGRAAREILERWRPDLLL</sequence>
<evidence type="ECO:0008006" key="3">
    <source>
        <dbReference type="Google" id="ProtNLM"/>
    </source>
</evidence>
<protein>
    <recommendedName>
        <fullName evidence="3">Fission protein ELM1</fullName>
    </recommendedName>
</protein>
<evidence type="ECO:0000313" key="1">
    <source>
        <dbReference type="EMBL" id="SHK80333.1"/>
    </source>
</evidence>
<proteinExistence type="predicted"/>
<dbReference type="EMBL" id="FQZU01000034">
    <property type="protein sequence ID" value="SHK80333.1"/>
    <property type="molecule type" value="Genomic_DNA"/>
</dbReference>
<dbReference type="OrthoDB" id="1865at2"/>
<organism evidence="1 2">
    <name type="scientific">Desulfatibacillum alkenivorans DSM 16219</name>
    <dbReference type="NCBI Taxonomy" id="1121393"/>
    <lineage>
        <taxon>Bacteria</taxon>
        <taxon>Pseudomonadati</taxon>
        <taxon>Thermodesulfobacteriota</taxon>
        <taxon>Desulfobacteria</taxon>
        <taxon>Desulfobacterales</taxon>
        <taxon>Desulfatibacillaceae</taxon>
        <taxon>Desulfatibacillum</taxon>
    </lineage>
</organism>
<name>A0A1M6VFM9_9BACT</name>
<dbReference type="AlphaFoldDB" id="A0A1M6VFM9"/>
<keyword evidence="2" id="KW-1185">Reference proteome</keyword>
<evidence type="ECO:0000313" key="2">
    <source>
        <dbReference type="Proteomes" id="UP000183994"/>
    </source>
</evidence>
<dbReference type="InterPro" id="IPR009367">
    <property type="entry name" value="Elm1-like"/>
</dbReference>